<feature type="non-terminal residue" evidence="1">
    <location>
        <position position="1"/>
    </location>
</feature>
<organism evidence="1">
    <name type="scientific">Gossypium barbadense</name>
    <name type="common">Sea Island cotton</name>
    <name type="synonym">Hibiscus barbadensis</name>
    <dbReference type="NCBI Taxonomy" id="3634"/>
    <lineage>
        <taxon>Eukaryota</taxon>
        <taxon>Viridiplantae</taxon>
        <taxon>Streptophyta</taxon>
        <taxon>Embryophyta</taxon>
        <taxon>Tracheophyta</taxon>
        <taxon>Spermatophyta</taxon>
        <taxon>Magnoliopsida</taxon>
        <taxon>eudicotyledons</taxon>
        <taxon>Gunneridae</taxon>
        <taxon>Pentapetalae</taxon>
        <taxon>rosids</taxon>
        <taxon>malvids</taxon>
        <taxon>Malvales</taxon>
        <taxon>Malvaceae</taxon>
        <taxon>Malvoideae</taxon>
        <taxon>Gossypium</taxon>
    </lineage>
</organism>
<evidence type="ECO:0000313" key="1">
    <source>
        <dbReference type="EMBL" id="AAQ84312.1"/>
    </source>
</evidence>
<name>Q6UA16_GOSBA</name>
<proteinExistence type="evidence at transcript level"/>
<sequence>SYCFRNILLSEEKERQVQSAFKLPNEHNLVTRVQKKKRKISRYFSMDQRGVLVMMDHVFCIRLVCAQH</sequence>
<reference evidence="1" key="1">
    <citation type="submission" date="2003-08" db="EMBL/GenBank/DDBJ databases">
        <title>Identification and characterization of genes putatively related to cotton fiber quality.</title>
        <authorList>
            <person name="Feng J."/>
            <person name="Wu Z."/>
            <person name="Soliman K.M."/>
            <person name="Zipf A."/>
            <person name="Saha S."/>
            <person name="Sharma G.C."/>
            <person name="Jenkins J.N."/>
        </authorList>
    </citation>
    <scope>NUCLEOTIDE SEQUENCE</scope>
    <source>
        <tissue evidence="1">Ovule fiber</tissue>
    </source>
</reference>
<dbReference type="EMBL" id="AY375331">
    <property type="protein sequence ID" value="AAQ84312.1"/>
    <property type="molecule type" value="mRNA"/>
</dbReference>
<protein>
    <submittedName>
        <fullName evidence="1">Fiber protein Fb18</fullName>
    </submittedName>
</protein>
<accession>Q6UA16</accession>
<dbReference type="AlphaFoldDB" id="Q6UA16"/>